<dbReference type="PANTHER" id="PTHR43790:SF9">
    <property type="entry name" value="GALACTOFURANOSE TRANSPORTER ATP-BINDING PROTEIN YTFR"/>
    <property type="match status" value="1"/>
</dbReference>
<reference evidence="6" key="1">
    <citation type="submission" date="2020-05" db="EMBL/GenBank/DDBJ databases">
        <authorList>
            <person name="Chiriac C."/>
            <person name="Salcher M."/>
            <person name="Ghai R."/>
            <person name="Kavagutti S V."/>
        </authorList>
    </citation>
    <scope>NUCLEOTIDE SEQUENCE</scope>
</reference>
<dbReference type="Gene3D" id="3.40.50.300">
    <property type="entry name" value="P-loop containing nucleotide triphosphate hydrolases"/>
    <property type="match status" value="2"/>
</dbReference>
<proteinExistence type="predicted"/>
<dbReference type="InterPro" id="IPR027417">
    <property type="entry name" value="P-loop_NTPase"/>
</dbReference>
<dbReference type="CDD" id="cd03216">
    <property type="entry name" value="ABC_Carb_Monos_I"/>
    <property type="match status" value="1"/>
</dbReference>
<dbReference type="PROSITE" id="PS50893">
    <property type="entry name" value="ABC_TRANSPORTER_2"/>
    <property type="match status" value="2"/>
</dbReference>
<dbReference type="InterPro" id="IPR050107">
    <property type="entry name" value="ABC_carbohydrate_import_ATPase"/>
</dbReference>
<keyword evidence="4" id="KW-0067">ATP-binding</keyword>
<evidence type="ECO:0000256" key="1">
    <source>
        <dbReference type="ARBA" id="ARBA00022448"/>
    </source>
</evidence>
<gene>
    <name evidence="6" type="ORF">UFOPK3564_02040</name>
</gene>
<accession>A0A6J7I1X0</accession>
<evidence type="ECO:0000256" key="4">
    <source>
        <dbReference type="ARBA" id="ARBA00022840"/>
    </source>
</evidence>
<name>A0A6J7I1X0_9ZZZZ</name>
<keyword evidence="2" id="KW-0677">Repeat</keyword>
<dbReference type="EMBL" id="CAFBMK010000125">
    <property type="protein sequence ID" value="CAB4924742.1"/>
    <property type="molecule type" value="Genomic_DNA"/>
</dbReference>
<dbReference type="GO" id="GO:0005524">
    <property type="term" value="F:ATP binding"/>
    <property type="evidence" value="ECO:0007669"/>
    <property type="project" value="UniProtKB-KW"/>
</dbReference>
<keyword evidence="3" id="KW-0547">Nucleotide-binding</keyword>
<dbReference type="PROSITE" id="PS00211">
    <property type="entry name" value="ABC_TRANSPORTER_1"/>
    <property type="match status" value="1"/>
</dbReference>
<dbReference type="PANTHER" id="PTHR43790">
    <property type="entry name" value="CARBOHYDRATE TRANSPORT ATP-BINDING PROTEIN MG119-RELATED"/>
    <property type="match status" value="1"/>
</dbReference>
<evidence type="ECO:0000256" key="3">
    <source>
        <dbReference type="ARBA" id="ARBA00022741"/>
    </source>
</evidence>
<dbReference type="InterPro" id="IPR003439">
    <property type="entry name" value="ABC_transporter-like_ATP-bd"/>
</dbReference>
<organism evidence="6">
    <name type="scientific">freshwater metagenome</name>
    <dbReference type="NCBI Taxonomy" id="449393"/>
    <lineage>
        <taxon>unclassified sequences</taxon>
        <taxon>metagenomes</taxon>
        <taxon>ecological metagenomes</taxon>
    </lineage>
</organism>
<feature type="domain" description="ABC transporter" evidence="5">
    <location>
        <begin position="21"/>
        <end position="270"/>
    </location>
</feature>
<dbReference type="SUPFAM" id="SSF52540">
    <property type="entry name" value="P-loop containing nucleoside triphosphate hydrolases"/>
    <property type="match status" value="2"/>
</dbReference>
<dbReference type="AlphaFoldDB" id="A0A6J7I1X0"/>
<feature type="domain" description="ABC transporter" evidence="5">
    <location>
        <begin position="282"/>
        <end position="525"/>
    </location>
</feature>
<dbReference type="SMART" id="SM00382">
    <property type="entry name" value="AAA"/>
    <property type="match status" value="2"/>
</dbReference>
<evidence type="ECO:0000313" key="6">
    <source>
        <dbReference type="EMBL" id="CAB4924742.1"/>
    </source>
</evidence>
<protein>
    <submittedName>
        <fullName evidence="6">Unannotated protein</fullName>
    </submittedName>
</protein>
<dbReference type="CDD" id="cd03215">
    <property type="entry name" value="ABC_Carb_Monos_II"/>
    <property type="match status" value="1"/>
</dbReference>
<keyword evidence="1" id="KW-0813">Transport</keyword>
<dbReference type="Pfam" id="PF00005">
    <property type="entry name" value="ABC_tran"/>
    <property type="match status" value="2"/>
</dbReference>
<evidence type="ECO:0000256" key="2">
    <source>
        <dbReference type="ARBA" id="ARBA00022737"/>
    </source>
</evidence>
<dbReference type="InterPro" id="IPR003593">
    <property type="entry name" value="AAA+_ATPase"/>
</dbReference>
<sequence>MSEPRQAQTGDAPRVAGPEVLEISGLVKRFAGVPALGGVDLTVRAGEVHGLLGANGCGKSTLIKTLAGVHDADEGRVAIHGQDVPMPFGADGLRTRGLSFVHQDLGLSDAATVLEHFALDHIGVSGGAVRRIPWEAERRRAAELLARFEVAVDPDSRVDQLTPVQRAMVAIVRAVASQEVLARDGERRPQLLILDEPTVFLPSADVGILFRLVDRLRADGDAVILVSHDLDEVLEICDRVTVLRDGKNVGTRDVPGLSRDELVELILGVKIGAVTRPEDGTQRSPEVVLSTRGLSGERVRGLDLDLHPGEVVGVTGLAGSGIEELTDLLYGVRSPTGGTVSVGGEDVARPTPSRMLGHDVVLLPADRKALGSAPRLTVLENMSLPFLRGSFRGGRLRWGALRQQAQDTCVRLHVKPADPAALFSSLSGGNQQKALLGKWLDTKPDVMLLAEPTQGVDVGARREIFRLVREAVAGGAAVLCATSDYEQLVQLADRVLIFADGRVVDEIAGDAITKDALTTAIYAGAAA</sequence>
<dbReference type="InterPro" id="IPR017871">
    <property type="entry name" value="ABC_transporter-like_CS"/>
</dbReference>
<dbReference type="GO" id="GO:0016887">
    <property type="term" value="F:ATP hydrolysis activity"/>
    <property type="evidence" value="ECO:0007669"/>
    <property type="project" value="InterPro"/>
</dbReference>
<evidence type="ECO:0000259" key="5">
    <source>
        <dbReference type="PROSITE" id="PS50893"/>
    </source>
</evidence>